<evidence type="ECO:0000313" key="2">
    <source>
        <dbReference type="Proteomes" id="UP000595140"/>
    </source>
</evidence>
<gene>
    <name evidence="1" type="ORF">CCAM_LOCUS21513</name>
</gene>
<keyword evidence="2" id="KW-1185">Reference proteome</keyword>
<dbReference type="AlphaFoldDB" id="A0A484LTY6"/>
<sequence length="150" mass="17100">MEDIVIHHAHAVRTWKRINNVLEVLGNLLLFLLAQERWGRWTPPKLEEVIPREPIQQLAMERPDVETILHFMNTYVATYLPVGYRSMSVAVKCSALCHASAILTSVRLRHPTSHRPPGRQQRAICVIFFLSAALQAVTLRTPSLQSTTQQ</sequence>
<accession>A0A484LTY6</accession>
<organism evidence="1 2">
    <name type="scientific">Cuscuta campestris</name>
    <dbReference type="NCBI Taxonomy" id="132261"/>
    <lineage>
        <taxon>Eukaryota</taxon>
        <taxon>Viridiplantae</taxon>
        <taxon>Streptophyta</taxon>
        <taxon>Embryophyta</taxon>
        <taxon>Tracheophyta</taxon>
        <taxon>Spermatophyta</taxon>
        <taxon>Magnoliopsida</taxon>
        <taxon>eudicotyledons</taxon>
        <taxon>Gunneridae</taxon>
        <taxon>Pentapetalae</taxon>
        <taxon>asterids</taxon>
        <taxon>lamiids</taxon>
        <taxon>Solanales</taxon>
        <taxon>Convolvulaceae</taxon>
        <taxon>Cuscuteae</taxon>
        <taxon>Cuscuta</taxon>
        <taxon>Cuscuta subgen. Grammica</taxon>
        <taxon>Cuscuta sect. Cleistogrammica</taxon>
    </lineage>
</organism>
<dbReference type="EMBL" id="OOIL02002010">
    <property type="protein sequence ID" value="VFQ79737.1"/>
    <property type="molecule type" value="Genomic_DNA"/>
</dbReference>
<protein>
    <submittedName>
        <fullName evidence="1">Uncharacterized protein</fullName>
    </submittedName>
</protein>
<proteinExistence type="predicted"/>
<reference evidence="1 2" key="1">
    <citation type="submission" date="2018-04" db="EMBL/GenBank/DDBJ databases">
        <authorList>
            <person name="Vogel A."/>
        </authorList>
    </citation>
    <scope>NUCLEOTIDE SEQUENCE [LARGE SCALE GENOMIC DNA]</scope>
</reference>
<evidence type="ECO:0000313" key="1">
    <source>
        <dbReference type="EMBL" id="VFQ79737.1"/>
    </source>
</evidence>
<dbReference type="Proteomes" id="UP000595140">
    <property type="component" value="Unassembled WGS sequence"/>
</dbReference>
<name>A0A484LTY6_9ASTE</name>